<dbReference type="CDD" id="cd17346">
    <property type="entry name" value="MFS_DtpA_like"/>
    <property type="match status" value="1"/>
</dbReference>
<feature type="transmembrane region" description="Helical" evidence="9">
    <location>
        <begin position="156"/>
        <end position="179"/>
    </location>
</feature>
<feature type="domain" description="Major facilitator superfamily (MFS) profile" evidence="10">
    <location>
        <begin position="24"/>
        <end position="458"/>
    </location>
</feature>
<keyword evidence="7 9" id="KW-0472">Membrane</keyword>
<dbReference type="Proteomes" id="UP000530514">
    <property type="component" value="Unassembled WGS sequence"/>
</dbReference>
<evidence type="ECO:0000256" key="1">
    <source>
        <dbReference type="ARBA" id="ARBA00004651"/>
    </source>
</evidence>
<evidence type="ECO:0000256" key="5">
    <source>
        <dbReference type="ARBA" id="ARBA00022692"/>
    </source>
</evidence>
<evidence type="ECO:0000313" key="11">
    <source>
        <dbReference type="EMBL" id="MBA4542258.1"/>
    </source>
</evidence>
<evidence type="ECO:0000256" key="4">
    <source>
        <dbReference type="ARBA" id="ARBA00022475"/>
    </source>
</evidence>
<accession>A0A7W1X8Z6</accession>
<feature type="transmembrane region" description="Helical" evidence="9">
    <location>
        <begin position="371"/>
        <end position="393"/>
    </location>
</feature>
<evidence type="ECO:0000256" key="2">
    <source>
        <dbReference type="ARBA" id="ARBA00005982"/>
    </source>
</evidence>
<dbReference type="RefSeq" id="WP_033099656.1">
    <property type="nucleotide sequence ID" value="NZ_JACEIP010000005.1"/>
</dbReference>
<dbReference type="PANTHER" id="PTHR23517:SF15">
    <property type="entry name" value="PROTON-DEPENDENT OLIGOPEPTIDE FAMILY TRANSPORT PROTEIN"/>
    <property type="match status" value="1"/>
</dbReference>
<feature type="transmembrane region" description="Helical" evidence="9">
    <location>
        <begin position="304"/>
        <end position="323"/>
    </location>
</feature>
<evidence type="ECO:0000256" key="8">
    <source>
        <dbReference type="RuleBase" id="RU003755"/>
    </source>
</evidence>
<proteinExistence type="inferred from homology"/>
<dbReference type="InterPro" id="IPR005279">
    <property type="entry name" value="Dipep/tripep_permease"/>
</dbReference>
<feature type="transmembrane region" description="Helical" evidence="9">
    <location>
        <begin position="37"/>
        <end position="56"/>
    </location>
</feature>
<dbReference type="GO" id="GO:1904680">
    <property type="term" value="F:peptide transmembrane transporter activity"/>
    <property type="evidence" value="ECO:0007669"/>
    <property type="project" value="InterPro"/>
</dbReference>
<dbReference type="InterPro" id="IPR050171">
    <property type="entry name" value="MFS_Transporters"/>
</dbReference>
<dbReference type="Gene3D" id="1.20.1250.20">
    <property type="entry name" value="MFS general substrate transporter like domains"/>
    <property type="match status" value="2"/>
</dbReference>
<dbReference type="NCBIfam" id="TIGR00924">
    <property type="entry name" value="yjdL_sub1_fam"/>
    <property type="match status" value="2"/>
</dbReference>
<keyword evidence="12" id="KW-1185">Reference proteome</keyword>
<comment type="subcellular location">
    <subcellularLocation>
        <location evidence="1">Cell membrane</location>
        <topology evidence="1">Multi-pass membrane protein</topology>
    </subcellularLocation>
    <subcellularLocation>
        <location evidence="8">Membrane</location>
        <topology evidence="8">Multi-pass membrane protein</topology>
    </subcellularLocation>
</comment>
<keyword evidence="6 9" id="KW-1133">Transmembrane helix</keyword>
<feature type="transmembrane region" description="Helical" evidence="9">
    <location>
        <begin position="335"/>
        <end position="359"/>
    </location>
</feature>
<dbReference type="FunFam" id="1.20.1250.20:FF:000138">
    <property type="entry name" value="Amino acid/peptide transporter"/>
    <property type="match status" value="1"/>
</dbReference>
<gene>
    <name evidence="11" type="ORF">H1164_04995</name>
</gene>
<keyword evidence="3 8" id="KW-0813">Transport</keyword>
<feature type="transmembrane region" description="Helical" evidence="9">
    <location>
        <begin position="434"/>
        <end position="456"/>
    </location>
</feature>
<evidence type="ECO:0000256" key="9">
    <source>
        <dbReference type="SAM" id="Phobius"/>
    </source>
</evidence>
<dbReference type="PROSITE" id="PS01023">
    <property type="entry name" value="PTR2_2"/>
    <property type="match status" value="1"/>
</dbReference>
<feature type="transmembrane region" description="Helical" evidence="9">
    <location>
        <begin position="199"/>
        <end position="217"/>
    </location>
</feature>
<feature type="transmembrane region" description="Helical" evidence="9">
    <location>
        <begin position="255"/>
        <end position="272"/>
    </location>
</feature>
<dbReference type="InterPro" id="IPR000109">
    <property type="entry name" value="POT_fam"/>
</dbReference>
<keyword evidence="4" id="KW-1003">Cell membrane</keyword>
<comment type="similarity">
    <text evidence="2 8">Belongs to the major facilitator superfamily. Proton-dependent oligopeptide transporter (POT/PTR) (TC 2.A.17) family.</text>
</comment>
<dbReference type="GO" id="GO:0005886">
    <property type="term" value="C:plasma membrane"/>
    <property type="evidence" value="ECO:0007669"/>
    <property type="project" value="UniProtKB-SubCell"/>
</dbReference>
<dbReference type="AlphaFoldDB" id="A0A7W1X8Z6"/>
<dbReference type="Pfam" id="PF00854">
    <property type="entry name" value="PTR2"/>
    <property type="match status" value="2"/>
</dbReference>
<evidence type="ECO:0000256" key="7">
    <source>
        <dbReference type="ARBA" id="ARBA00023136"/>
    </source>
</evidence>
<dbReference type="PANTHER" id="PTHR23517">
    <property type="entry name" value="RESISTANCE PROTEIN MDTM, PUTATIVE-RELATED-RELATED"/>
    <property type="match status" value="1"/>
</dbReference>
<reference evidence="11 12" key="1">
    <citation type="submission" date="2020-07" db="EMBL/GenBank/DDBJ databases">
        <authorList>
            <person name="Feng H."/>
        </authorList>
    </citation>
    <scope>NUCLEOTIDE SEQUENCE [LARGE SCALE GENOMIC DNA]</scope>
    <source>
        <strain evidence="12">s-11</strain>
    </source>
</reference>
<dbReference type="InterPro" id="IPR018456">
    <property type="entry name" value="PTR2_symporter_CS"/>
</dbReference>
<dbReference type="SUPFAM" id="SSF103473">
    <property type="entry name" value="MFS general substrate transporter"/>
    <property type="match status" value="1"/>
</dbReference>
<dbReference type="InterPro" id="IPR036259">
    <property type="entry name" value="MFS_trans_sf"/>
</dbReference>
<dbReference type="InterPro" id="IPR020846">
    <property type="entry name" value="MFS_dom"/>
</dbReference>
<name>A0A7W1X8Z6_9BACL</name>
<evidence type="ECO:0000256" key="6">
    <source>
        <dbReference type="ARBA" id="ARBA00022989"/>
    </source>
</evidence>
<evidence type="ECO:0000313" key="12">
    <source>
        <dbReference type="Proteomes" id="UP000530514"/>
    </source>
</evidence>
<sequence>MEAAVKIEKSNVPVPEPKKKHPRGLYLLFFTEMWERFSYYGMRGILALYLAASYLSGGLGYDQGTASLIFGFYTGACYFTPLAGGYLTDRFLGRRWAITLGGVTMALGNFILFAEHSRWGLYLGLALLVFGNGFFKPNVSTLVGELYEKDDKRRDAAFTIFYMGINLGAFLAPLVVGLVGDYFSTNVNGVIQHGYRYGFLASSIGMIIGQVLFNALSNRFLGEIGKKPVGKMAPSKQMPAVDKKTPLTKQEKRRTLAIIILTCFVVFFWAGFEQAGTSLTFYTQTFVNRNVFGWEVPTEMFQSINPAFIIILAPLIAKLWSALSKREKGDWPTPVKMGLGMILLGIGYMVLLTAVMQTGGDAHHVTVKANILFIIFTYFFHTVGELFLSPIGLSMVSEIAPIKYASLLMGVWLASTGIADILAGQLAAFTETMGYFQIFGAIGALSIIFGIILLALSKKIAKLMA</sequence>
<dbReference type="EMBL" id="JACEIP010000005">
    <property type="protein sequence ID" value="MBA4542258.1"/>
    <property type="molecule type" value="Genomic_DNA"/>
</dbReference>
<dbReference type="FunFam" id="1.20.1250.20:FF:000146">
    <property type="entry name" value="Amino acid/peptide transporter"/>
    <property type="match status" value="1"/>
</dbReference>
<feature type="transmembrane region" description="Helical" evidence="9">
    <location>
        <begin position="405"/>
        <end position="428"/>
    </location>
</feature>
<dbReference type="GO" id="GO:0006857">
    <property type="term" value="P:oligopeptide transport"/>
    <property type="evidence" value="ECO:0007669"/>
    <property type="project" value="InterPro"/>
</dbReference>
<evidence type="ECO:0000259" key="10">
    <source>
        <dbReference type="PROSITE" id="PS50850"/>
    </source>
</evidence>
<protein>
    <submittedName>
        <fullName evidence="11">Peptide MFS transporter</fullName>
    </submittedName>
</protein>
<comment type="caution">
    <text evidence="11">The sequence shown here is derived from an EMBL/GenBank/DDBJ whole genome shotgun (WGS) entry which is preliminary data.</text>
</comment>
<feature type="transmembrane region" description="Helical" evidence="9">
    <location>
        <begin position="68"/>
        <end position="88"/>
    </location>
</feature>
<dbReference type="PROSITE" id="PS50850">
    <property type="entry name" value="MFS"/>
    <property type="match status" value="1"/>
</dbReference>
<organism evidence="11 12">
    <name type="scientific">Thermoactinomyces daqus</name>
    <dbReference type="NCBI Taxonomy" id="1329516"/>
    <lineage>
        <taxon>Bacteria</taxon>
        <taxon>Bacillati</taxon>
        <taxon>Bacillota</taxon>
        <taxon>Bacilli</taxon>
        <taxon>Bacillales</taxon>
        <taxon>Thermoactinomycetaceae</taxon>
        <taxon>Thermoactinomyces</taxon>
    </lineage>
</organism>
<dbReference type="OrthoDB" id="9772725at2"/>
<evidence type="ECO:0000256" key="3">
    <source>
        <dbReference type="ARBA" id="ARBA00022448"/>
    </source>
</evidence>
<feature type="transmembrane region" description="Helical" evidence="9">
    <location>
        <begin position="95"/>
        <end position="113"/>
    </location>
</feature>
<feature type="transmembrane region" description="Helical" evidence="9">
    <location>
        <begin position="119"/>
        <end position="135"/>
    </location>
</feature>
<keyword evidence="5 8" id="KW-0812">Transmembrane</keyword>